<dbReference type="NCBIfam" id="TIGR00645">
    <property type="entry name" value="HI0507"/>
    <property type="match status" value="1"/>
</dbReference>
<evidence type="ECO:0000313" key="9">
    <source>
        <dbReference type="Proteomes" id="UP001628091"/>
    </source>
</evidence>
<reference evidence="8 9" key="1">
    <citation type="submission" date="2024-10" db="EMBL/GenBank/DDBJ databases">
        <title>Isolation, draft genome sequencing and identification of Phyllobacterium sp. NSA23, isolated from leaf soil.</title>
        <authorList>
            <person name="Akita H."/>
        </authorList>
    </citation>
    <scope>NUCLEOTIDE SEQUENCE [LARGE SCALE GENOMIC DNA]</scope>
    <source>
        <strain evidence="8 9">NSA23</strain>
    </source>
</reference>
<keyword evidence="3 7" id="KW-1003">Cell membrane</keyword>
<evidence type="ECO:0000256" key="5">
    <source>
        <dbReference type="ARBA" id="ARBA00022989"/>
    </source>
</evidence>
<dbReference type="InterPro" id="IPR020761">
    <property type="entry name" value="UPF0114_bac"/>
</dbReference>
<accession>A0ABQ0GVJ6</accession>
<protein>
    <recommendedName>
        <fullName evidence="7">UPF0114 protein PPNSA23_06390</fullName>
    </recommendedName>
</protein>
<sequence>MKSLELLVERIILSSRWILVAFYLGLVAALAVYAVSFAGKFLKVAQNVFTLSEAEMILAMLGLIDAALVASLIVMVMISGYENFVSRFDEAESDVSFLGKLDAGSLKIKVASSIVAISSIHLLQIFLNASQYDNWKLMWYTVIHLAFVVSAVMLGWLERIMAKSKGAKYEE</sequence>
<dbReference type="PANTHER" id="PTHR38596:SF1">
    <property type="entry name" value="UPF0114 PROTEIN YQHA"/>
    <property type="match status" value="1"/>
</dbReference>
<organism evidence="8 9">
    <name type="scientific">Phyllobacterium phragmitis</name>
    <dbReference type="NCBI Taxonomy" id="2670329"/>
    <lineage>
        <taxon>Bacteria</taxon>
        <taxon>Pseudomonadati</taxon>
        <taxon>Pseudomonadota</taxon>
        <taxon>Alphaproteobacteria</taxon>
        <taxon>Hyphomicrobiales</taxon>
        <taxon>Phyllobacteriaceae</taxon>
        <taxon>Phyllobacterium</taxon>
    </lineage>
</organism>
<evidence type="ECO:0000256" key="1">
    <source>
        <dbReference type="ARBA" id="ARBA00004651"/>
    </source>
</evidence>
<dbReference type="PANTHER" id="PTHR38596">
    <property type="entry name" value="UPF0114 PROTEIN YQHA"/>
    <property type="match status" value="1"/>
</dbReference>
<dbReference type="EMBL" id="BAAFZP010000001">
    <property type="protein sequence ID" value="GAB1580696.1"/>
    <property type="molecule type" value="Genomic_DNA"/>
</dbReference>
<proteinExistence type="inferred from homology"/>
<keyword evidence="6 7" id="KW-0472">Membrane</keyword>
<evidence type="ECO:0000256" key="2">
    <source>
        <dbReference type="ARBA" id="ARBA00005774"/>
    </source>
</evidence>
<dbReference type="Pfam" id="PF03350">
    <property type="entry name" value="UPF0114"/>
    <property type="match status" value="1"/>
</dbReference>
<comment type="subcellular location">
    <subcellularLocation>
        <location evidence="1 7">Cell membrane</location>
        <topology evidence="1 7">Multi-pass membrane protein</topology>
    </subcellularLocation>
</comment>
<name>A0ABQ0GVJ6_9HYPH</name>
<feature type="transmembrane region" description="Helical" evidence="7">
    <location>
        <begin position="56"/>
        <end position="78"/>
    </location>
</feature>
<feature type="transmembrane region" description="Helical" evidence="7">
    <location>
        <begin position="12"/>
        <end position="36"/>
    </location>
</feature>
<keyword evidence="5 7" id="KW-1133">Transmembrane helix</keyword>
<keyword evidence="9" id="KW-1185">Reference proteome</keyword>
<gene>
    <name evidence="8" type="ORF">PPNSA23_06390</name>
</gene>
<evidence type="ECO:0000256" key="3">
    <source>
        <dbReference type="ARBA" id="ARBA00022475"/>
    </source>
</evidence>
<dbReference type="RefSeq" id="WP_407863654.1">
    <property type="nucleotide sequence ID" value="NZ_BAAFZP010000001.1"/>
</dbReference>
<comment type="caution">
    <text evidence="8">The sequence shown here is derived from an EMBL/GenBank/DDBJ whole genome shotgun (WGS) entry which is preliminary data.</text>
</comment>
<evidence type="ECO:0000256" key="6">
    <source>
        <dbReference type="ARBA" id="ARBA00023136"/>
    </source>
</evidence>
<feature type="transmembrane region" description="Helical" evidence="7">
    <location>
        <begin position="137"/>
        <end position="157"/>
    </location>
</feature>
<dbReference type="HAMAP" id="MF_00143">
    <property type="entry name" value="UPF0114"/>
    <property type="match status" value="1"/>
</dbReference>
<comment type="similarity">
    <text evidence="2 7">Belongs to the UPF0114 family.</text>
</comment>
<dbReference type="InterPro" id="IPR005134">
    <property type="entry name" value="UPF0114"/>
</dbReference>
<evidence type="ECO:0000256" key="7">
    <source>
        <dbReference type="HAMAP-Rule" id="MF_00143"/>
    </source>
</evidence>
<keyword evidence="4 7" id="KW-0812">Transmembrane</keyword>
<evidence type="ECO:0000313" key="8">
    <source>
        <dbReference type="EMBL" id="GAB1580696.1"/>
    </source>
</evidence>
<dbReference type="Proteomes" id="UP001628091">
    <property type="component" value="Unassembled WGS sequence"/>
</dbReference>
<evidence type="ECO:0000256" key="4">
    <source>
        <dbReference type="ARBA" id="ARBA00022692"/>
    </source>
</evidence>